<sequence>TNSFGTRTNDGSARHREQTFDQHDNESNNSLSSICSQSWFDDIPLEEIVEQSSTCTISHKPIREHPECNVATHEETLLKDITDLLSTGQRQSCGDSHIRILPEYYLTRTHLLLWTILLTVCHNEQYYFHTDTFLRDNKNEEISPSNPIYFDVDKHDFLTDGMIPNFALSTRKVHQTLRSFNPPENCIHPCRTIVGHDKLRETFQLETLSIFTLCV</sequence>
<dbReference type="Proteomes" id="UP000677228">
    <property type="component" value="Unassembled WGS sequence"/>
</dbReference>
<evidence type="ECO:0000256" key="1">
    <source>
        <dbReference type="SAM" id="MobiDB-lite"/>
    </source>
</evidence>
<evidence type="ECO:0000313" key="4">
    <source>
        <dbReference type="Proteomes" id="UP000677228"/>
    </source>
</evidence>
<feature type="compositionally biased region" description="Basic and acidic residues" evidence="1">
    <location>
        <begin position="12"/>
        <end position="26"/>
    </location>
</feature>
<accession>A0A8S2DN07</accession>
<dbReference type="Proteomes" id="UP000682733">
    <property type="component" value="Unassembled WGS sequence"/>
</dbReference>
<dbReference type="AlphaFoldDB" id="A0A8S2DN07"/>
<organism evidence="2 4">
    <name type="scientific">Didymodactylos carnosus</name>
    <dbReference type="NCBI Taxonomy" id="1234261"/>
    <lineage>
        <taxon>Eukaryota</taxon>
        <taxon>Metazoa</taxon>
        <taxon>Spiralia</taxon>
        <taxon>Gnathifera</taxon>
        <taxon>Rotifera</taxon>
        <taxon>Eurotatoria</taxon>
        <taxon>Bdelloidea</taxon>
        <taxon>Philodinida</taxon>
        <taxon>Philodinidae</taxon>
        <taxon>Didymodactylos</taxon>
    </lineage>
</organism>
<gene>
    <name evidence="2" type="ORF">OVA965_LOCUS12643</name>
    <name evidence="3" type="ORF">TMI583_LOCUS12647</name>
</gene>
<feature type="region of interest" description="Disordered" evidence="1">
    <location>
        <begin position="1"/>
        <end position="30"/>
    </location>
</feature>
<comment type="caution">
    <text evidence="2">The sequence shown here is derived from an EMBL/GenBank/DDBJ whole genome shotgun (WGS) entry which is preliminary data.</text>
</comment>
<dbReference type="EMBL" id="CAJOBA010005133">
    <property type="protein sequence ID" value="CAF3733996.1"/>
    <property type="molecule type" value="Genomic_DNA"/>
</dbReference>
<protein>
    <submittedName>
        <fullName evidence="2">Uncharacterized protein</fullName>
    </submittedName>
</protein>
<evidence type="ECO:0000313" key="2">
    <source>
        <dbReference type="EMBL" id="CAF0961147.1"/>
    </source>
</evidence>
<name>A0A8S2DN07_9BILA</name>
<dbReference type="EMBL" id="CAJNOK010005128">
    <property type="protein sequence ID" value="CAF0961147.1"/>
    <property type="molecule type" value="Genomic_DNA"/>
</dbReference>
<proteinExistence type="predicted"/>
<feature type="compositionally biased region" description="Polar residues" evidence="1">
    <location>
        <begin position="1"/>
        <end position="11"/>
    </location>
</feature>
<feature type="non-terminal residue" evidence="2">
    <location>
        <position position="1"/>
    </location>
</feature>
<reference evidence="2" key="1">
    <citation type="submission" date="2021-02" db="EMBL/GenBank/DDBJ databases">
        <authorList>
            <person name="Nowell W R."/>
        </authorList>
    </citation>
    <scope>NUCLEOTIDE SEQUENCE</scope>
</reference>
<evidence type="ECO:0000313" key="3">
    <source>
        <dbReference type="EMBL" id="CAF3733996.1"/>
    </source>
</evidence>